<evidence type="ECO:0000313" key="11">
    <source>
        <dbReference type="EMBL" id="TGO91344.1"/>
    </source>
</evidence>
<dbReference type="PROSITE" id="PS50939">
    <property type="entry name" value="CYTOCHROME_B561"/>
    <property type="match status" value="1"/>
</dbReference>
<evidence type="ECO:0000256" key="1">
    <source>
        <dbReference type="ARBA" id="ARBA00004370"/>
    </source>
</evidence>
<dbReference type="PANTHER" id="PTHR47797:SF1">
    <property type="entry name" value="CYTOCHROME B561 DOMAIN-CONTAINING PROTEIN-RELATED"/>
    <property type="match status" value="1"/>
</dbReference>
<keyword evidence="9" id="KW-0732">Signal</keyword>
<protein>
    <recommendedName>
        <fullName evidence="10">Cytochrome b561 domain-containing protein</fullName>
    </recommendedName>
</protein>
<organism evidence="11 12">
    <name type="scientific">Botrytis porri</name>
    <dbReference type="NCBI Taxonomy" id="87229"/>
    <lineage>
        <taxon>Eukaryota</taxon>
        <taxon>Fungi</taxon>
        <taxon>Dikarya</taxon>
        <taxon>Ascomycota</taxon>
        <taxon>Pezizomycotina</taxon>
        <taxon>Leotiomycetes</taxon>
        <taxon>Helotiales</taxon>
        <taxon>Sclerotiniaceae</taxon>
        <taxon>Botrytis</taxon>
    </lineage>
</organism>
<keyword evidence="4" id="KW-0249">Electron transport</keyword>
<evidence type="ECO:0000256" key="4">
    <source>
        <dbReference type="ARBA" id="ARBA00022982"/>
    </source>
</evidence>
<evidence type="ECO:0000313" key="12">
    <source>
        <dbReference type="Proteomes" id="UP000297280"/>
    </source>
</evidence>
<dbReference type="Pfam" id="PF16010">
    <property type="entry name" value="CDH-cyt"/>
    <property type="match status" value="1"/>
</dbReference>
<feature type="transmembrane region" description="Helical" evidence="8">
    <location>
        <begin position="354"/>
        <end position="375"/>
    </location>
</feature>
<evidence type="ECO:0000259" key="10">
    <source>
        <dbReference type="PROSITE" id="PS50939"/>
    </source>
</evidence>
<keyword evidence="6 8" id="KW-0472">Membrane</keyword>
<comment type="caution">
    <text evidence="11">The sequence shown here is derived from an EMBL/GenBank/DDBJ whole genome shotgun (WGS) entry which is preliminary data.</text>
</comment>
<feature type="domain" description="Cytochrome b561" evidence="10">
    <location>
        <begin position="183"/>
        <end position="381"/>
    </location>
</feature>
<dbReference type="STRING" id="87229.A0A4Z1L3E8"/>
<dbReference type="SUPFAM" id="SSF49344">
    <property type="entry name" value="CBD9-like"/>
    <property type="match status" value="1"/>
</dbReference>
<proteinExistence type="predicted"/>
<feature type="transmembrane region" description="Helical" evidence="8">
    <location>
        <begin position="256"/>
        <end position="275"/>
    </location>
</feature>
<evidence type="ECO:0000256" key="9">
    <source>
        <dbReference type="SAM" id="SignalP"/>
    </source>
</evidence>
<evidence type="ECO:0000256" key="6">
    <source>
        <dbReference type="ARBA" id="ARBA00023136"/>
    </source>
</evidence>
<comment type="subcellular location">
    <subcellularLocation>
        <location evidence="1">Membrane</location>
    </subcellularLocation>
</comment>
<dbReference type="Gene3D" id="2.60.40.1210">
    <property type="entry name" value="Cellobiose dehydrogenase, cytochrome domain"/>
    <property type="match status" value="1"/>
</dbReference>
<dbReference type="InterPro" id="IPR005018">
    <property type="entry name" value="DOMON_domain"/>
</dbReference>
<dbReference type="InterPro" id="IPR006593">
    <property type="entry name" value="Cyt_b561/ferric_Rdtase_TM"/>
</dbReference>
<accession>A0A4Z1L3E8</accession>
<dbReference type="OrthoDB" id="19261at2759"/>
<feature type="region of interest" description="Disordered" evidence="7">
    <location>
        <begin position="400"/>
        <end position="429"/>
    </location>
</feature>
<gene>
    <name evidence="11" type="ORF">BPOR_0030g00040</name>
</gene>
<feature type="transmembrane region" description="Helical" evidence="8">
    <location>
        <begin position="325"/>
        <end position="342"/>
    </location>
</feature>
<dbReference type="InterPro" id="IPR015920">
    <property type="entry name" value="Cellobiose_DH-like_cyt"/>
</dbReference>
<feature type="transmembrane region" description="Helical" evidence="8">
    <location>
        <begin position="287"/>
        <end position="305"/>
    </location>
</feature>
<keyword evidence="2" id="KW-0813">Transport</keyword>
<keyword evidence="12" id="KW-1185">Reference proteome</keyword>
<evidence type="ECO:0000256" key="5">
    <source>
        <dbReference type="ARBA" id="ARBA00022989"/>
    </source>
</evidence>
<sequence length="429" mass="45026">MFFSRFLAGAILTSSVISAQNVSYCTGDVCFAVNIPASTASNGSGDIYIQMSGPDTMSWIGIGQGSAMRGANIFVMYADSTGNNVTLSPRLGVGNVEPNSDTSAQVTLLDGSGIINGQMIAKFRCSNCDSWSGGSMSFTDSSSAWIWAHKTGAALSSISVDADIDFHDANGVATLNLQTAIGGESTNPFLTVGFVPTPSQTSSGASGAATGSSKISRVTIAHGVLASLAYVILFPSGAIAIRIFSFRNLLWLHAGWMIGSYIIVLASLGMGVWIAYMCDVLDSTHSIIGLVVAGCLLLQPITGFLHHMLYKRRGGPNVATYPHVWWGRVVITLGIINGGLGLRLADNSKKGEIAYGLIAGFIWVLWVAVILFATVKIGGRRGSGMDGSGASVIREKSSTEGSYFHNNSSPPQSMQGAHDPARLPTSHRI</sequence>
<dbReference type="PANTHER" id="PTHR47797">
    <property type="entry name" value="DEHYDROGENASE, PUTATIVE (AFU_ORTHOLOGUE AFUA_8G05805)-RELATED"/>
    <property type="match status" value="1"/>
</dbReference>
<feature type="signal peptide" evidence="9">
    <location>
        <begin position="1"/>
        <end position="19"/>
    </location>
</feature>
<evidence type="ECO:0000256" key="2">
    <source>
        <dbReference type="ARBA" id="ARBA00022448"/>
    </source>
</evidence>
<dbReference type="Proteomes" id="UP000297280">
    <property type="component" value="Unassembled WGS sequence"/>
</dbReference>
<keyword evidence="5 8" id="KW-1133">Transmembrane helix</keyword>
<dbReference type="EMBL" id="PQXO01000030">
    <property type="protein sequence ID" value="TGO91344.1"/>
    <property type="molecule type" value="Genomic_DNA"/>
</dbReference>
<keyword evidence="3 8" id="KW-0812">Transmembrane</keyword>
<name>A0A4Z1L3E8_9HELO</name>
<reference evidence="11 12" key="1">
    <citation type="submission" date="2017-12" db="EMBL/GenBank/DDBJ databases">
        <title>Comparative genomics of Botrytis spp.</title>
        <authorList>
            <person name="Valero-Jimenez C.A."/>
            <person name="Tapia P."/>
            <person name="Veloso J."/>
            <person name="Silva-Moreno E."/>
            <person name="Staats M."/>
            <person name="Valdes J.H."/>
            <person name="Van Kan J.A.L."/>
        </authorList>
    </citation>
    <scope>NUCLEOTIDE SEQUENCE [LARGE SCALE GENOMIC DNA]</scope>
    <source>
        <strain evidence="11 12">MUCL3349</strain>
    </source>
</reference>
<evidence type="ECO:0000256" key="7">
    <source>
        <dbReference type="SAM" id="MobiDB-lite"/>
    </source>
</evidence>
<dbReference type="CDD" id="cd08760">
    <property type="entry name" value="Cyt_b561_FRRS1_like"/>
    <property type="match status" value="1"/>
</dbReference>
<evidence type="ECO:0000256" key="3">
    <source>
        <dbReference type="ARBA" id="ARBA00022692"/>
    </source>
</evidence>
<feature type="transmembrane region" description="Helical" evidence="8">
    <location>
        <begin position="220"/>
        <end position="244"/>
    </location>
</feature>
<feature type="chain" id="PRO_5021215647" description="Cytochrome b561 domain-containing protein" evidence="9">
    <location>
        <begin position="20"/>
        <end position="429"/>
    </location>
</feature>
<evidence type="ECO:0000256" key="8">
    <source>
        <dbReference type="SAM" id="Phobius"/>
    </source>
</evidence>
<dbReference type="Gene3D" id="1.20.120.1770">
    <property type="match status" value="1"/>
</dbReference>
<dbReference type="SMART" id="SM00664">
    <property type="entry name" value="DoH"/>
    <property type="match status" value="1"/>
</dbReference>
<dbReference type="CDD" id="cd09630">
    <property type="entry name" value="CDH_like_cytochrome"/>
    <property type="match status" value="1"/>
</dbReference>
<dbReference type="AlphaFoldDB" id="A0A4Z1L3E8"/>
<feature type="compositionally biased region" description="Polar residues" evidence="7">
    <location>
        <begin position="400"/>
        <end position="415"/>
    </location>
</feature>
<dbReference type="SMART" id="SM00665">
    <property type="entry name" value="B561"/>
    <property type="match status" value="1"/>
</dbReference>
<dbReference type="GO" id="GO:0016020">
    <property type="term" value="C:membrane"/>
    <property type="evidence" value="ECO:0007669"/>
    <property type="project" value="UniProtKB-SubCell"/>
</dbReference>